<name>A0A2S4JLH5_9SPIO</name>
<dbReference type="GO" id="GO:0006313">
    <property type="term" value="P:DNA transposition"/>
    <property type="evidence" value="ECO:0007669"/>
    <property type="project" value="InterPro"/>
</dbReference>
<keyword evidence="4" id="KW-1185">Reference proteome</keyword>
<evidence type="ECO:0000259" key="2">
    <source>
        <dbReference type="Pfam" id="PF14319"/>
    </source>
</evidence>
<dbReference type="GO" id="GO:0004803">
    <property type="term" value="F:transposase activity"/>
    <property type="evidence" value="ECO:0007669"/>
    <property type="project" value="InterPro"/>
</dbReference>
<dbReference type="InterPro" id="IPR026889">
    <property type="entry name" value="Zn_Tnp"/>
</dbReference>
<gene>
    <name evidence="3" type="ORF">AU468_09685</name>
</gene>
<dbReference type="PANTHER" id="PTHR37023:SF1">
    <property type="entry name" value="ISSOD25 TRANSPOSASE TNPA_ISSOD25"/>
    <property type="match status" value="1"/>
</dbReference>
<dbReference type="Proteomes" id="UP000237350">
    <property type="component" value="Unassembled WGS sequence"/>
</dbReference>
<dbReference type="InterPro" id="IPR007069">
    <property type="entry name" value="Transposase_32"/>
</dbReference>
<feature type="domain" description="Transposase zinc-binding" evidence="2">
    <location>
        <begin position="37"/>
        <end position="129"/>
    </location>
</feature>
<evidence type="ECO:0000259" key="1">
    <source>
        <dbReference type="Pfam" id="PF04986"/>
    </source>
</evidence>
<evidence type="ECO:0000313" key="4">
    <source>
        <dbReference type="Proteomes" id="UP000237350"/>
    </source>
</evidence>
<organism evidence="3 4">
    <name type="scientific">Alkalispirochaeta sphaeroplastigenens</name>
    <dbReference type="NCBI Taxonomy" id="1187066"/>
    <lineage>
        <taxon>Bacteria</taxon>
        <taxon>Pseudomonadati</taxon>
        <taxon>Spirochaetota</taxon>
        <taxon>Spirochaetia</taxon>
        <taxon>Spirochaetales</taxon>
        <taxon>Spirochaetaceae</taxon>
        <taxon>Alkalispirochaeta</taxon>
    </lineage>
</organism>
<sequence length="445" mass="52084">MNTAAFAETVAANRYAPRGRNELHTIFERHFAEFCEQYDEKYAGTYGMYRLERIQQIGERFSTCGDYLQRVARIRCTNPECGHDYFRPFSCKGFYLCPSCSRKRTLLFAEHLTNELLLKLPHRQFVFTMPKALRPFFRHDRRLFSEVSRLIYDILAEFYHEAAGRLLLTGIVVAHQTFGDMLRWNPHFHAIVLEGGFDGEGTFVYIPFSGLQSMVEVFRRRVIKLLVERGMLNEHFARNLLSWRHSGFSIDNSVRILDDSARESLAEYIARPPISLKKIRYEPFKGRVLFHTTYSHYFKQNLHMFEALDFLADLTQHIPPKRLQLIRRYGLYASRTKGRWQEMPWVAERAPDGWKATHQHPTGREDLGYEPLSEEDEEVCVNARKRAWARLLAKVYEVDPFVCPKCGAEMKVIAIIEDPDELGRILRHLIKIGRSPPGFDPNRLN</sequence>
<proteinExistence type="predicted"/>
<comment type="caution">
    <text evidence="3">The sequence shown here is derived from an EMBL/GenBank/DDBJ whole genome shotgun (WGS) entry which is preliminary data.</text>
</comment>
<evidence type="ECO:0000313" key="3">
    <source>
        <dbReference type="EMBL" id="POR00406.1"/>
    </source>
</evidence>
<reference evidence="4" key="1">
    <citation type="submission" date="2015-12" db="EMBL/GenBank/DDBJ databases">
        <authorList>
            <person name="Lodha T.D."/>
            <person name="Chintalapati S."/>
            <person name="Chintalapati V.R."/>
            <person name="Sravanthi T."/>
        </authorList>
    </citation>
    <scope>NUCLEOTIDE SEQUENCE [LARGE SCALE GENOMIC DNA]</scope>
    <source>
        <strain evidence="4">JC133</strain>
    </source>
</reference>
<dbReference type="Pfam" id="PF04986">
    <property type="entry name" value="Y2_Tnp"/>
    <property type="match status" value="1"/>
</dbReference>
<accession>A0A2S4JLH5</accession>
<feature type="domain" description="Transposase IS801/IS1294" evidence="1">
    <location>
        <begin position="170"/>
        <end position="335"/>
    </location>
</feature>
<dbReference type="PANTHER" id="PTHR37023">
    <property type="entry name" value="TRANSPOSASE"/>
    <property type="match status" value="1"/>
</dbReference>
<dbReference type="GO" id="GO:0003677">
    <property type="term" value="F:DNA binding"/>
    <property type="evidence" value="ECO:0007669"/>
    <property type="project" value="InterPro"/>
</dbReference>
<dbReference type="Pfam" id="PF14319">
    <property type="entry name" value="Zn_Tnp_IS91"/>
    <property type="match status" value="1"/>
</dbReference>
<dbReference type="AlphaFoldDB" id="A0A2S4JLH5"/>
<protein>
    <submittedName>
        <fullName evidence="3">Uncharacterized protein</fullName>
    </submittedName>
</protein>
<dbReference type="EMBL" id="LPWH01000075">
    <property type="protein sequence ID" value="POR00406.1"/>
    <property type="molecule type" value="Genomic_DNA"/>
</dbReference>